<sequence length="87" mass="9875">HHGGPIASSSYQLMGSDDKWHALPNRMLLAGVARRLLWRVHGDEGGISKRDFDGRGNGNDDTFLRFGDRTIVKINRKFDVTPRWLNT</sequence>
<evidence type="ECO:0000313" key="1">
    <source>
        <dbReference type="EMBL" id="KAL2725548.1"/>
    </source>
</evidence>
<name>A0ABD2AY59_VESSQ</name>
<proteinExistence type="predicted"/>
<keyword evidence="2" id="KW-1185">Reference proteome</keyword>
<organism evidence="1 2">
    <name type="scientific">Vespula squamosa</name>
    <name type="common">Southern yellow jacket</name>
    <name type="synonym">Wasp</name>
    <dbReference type="NCBI Taxonomy" id="30214"/>
    <lineage>
        <taxon>Eukaryota</taxon>
        <taxon>Metazoa</taxon>
        <taxon>Ecdysozoa</taxon>
        <taxon>Arthropoda</taxon>
        <taxon>Hexapoda</taxon>
        <taxon>Insecta</taxon>
        <taxon>Pterygota</taxon>
        <taxon>Neoptera</taxon>
        <taxon>Endopterygota</taxon>
        <taxon>Hymenoptera</taxon>
        <taxon>Apocrita</taxon>
        <taxon>Aculeata</taxon>
        <taxon>Vespoidea</taxon>
        <taxon>Vespidae</taxon>
        <taxon>Vespinae</taxon>
        <taxon>Vespula</taxon>
    </lineage>
</organism>
<gene>
    <name evidence="1" type="ORF">V1478_008221</name>
</gene>
<dbReference type="Proteomes" id="UP001607302">
    <property type="component" value="Unassembled WGS sequence"/>
</dbReference>
<evidence type="ECO:0000313" key="2">
    <source>
        <dbReference type="Proteomes" id="UP001607302"/>
    </source>
</evidence>
<dbReference type="AlphaFoldDB" id="A0ABD2AY59"/>
<protein>
    <submittedName>
        <fullName evidence="1">Uncharacterized protein</fullName>
    </submittedName>
</protein>
<reference evidence="1 2" key="1">
    <citation type="journal article" date="2024" name="Ann. Entomol. Soc. Am.">
        <title>Genomic analyses of the southern and eastern yellowjacket wasps (Hymenoptera: Vespidae) reveal evolutionary signatures of social life.</title>
        <authorList>
            <person name="Catto M.A."/>
            <person name="Caine P.B."/>
            <person name="Orr S.E."/>
            <person name="Hunt B.G."/>
            <person name="Goodisman M.A.D."/>
        </authorList>
    </citation>
    <scope>NUCLEOTIDE SEQUENCE [LARGE SCALE GENOMIC DNA]</scope>
    <source>
        <strain evidence="1">233</strain>
        <tissue evidence="1">Head and thorax</tissue>
    </source>
</reference>
<feature type="non-terminal residue" evidence="1">
    <location>
        <position position="1"/>
    </location>
</feature>
<dbReference type="EMBL" id="JAUDFV010000138">
    <property type="protein sequence ID" value="KAL2725548.1"/>
    <property type="molecule type" value="Genomic_DNA"/>
</dbReference>
<comment type="caution">
    <text evidence="1">The sequence shown here is derived from an EMBL/GenBank/DDBJ whole genome shotgun (WGS) entry which is preliminary data.</text>
</comment>
<accession>A0ABD2AY59</accession>